<gene>
    <name evidence="8" type="primary">Hervk</name>
    <name evidence="8" type="ORF">NOTJUL_R14556</name>
</gene>
<evidence type="ECO:0000256" key="4">
    <source>
        <dbReference type="ARBA" id="ARBA00022759"/>
    </source>
</evidence>
<keyword evidence="4" id="KW-0255">Endonuclease</keyword>
<organism evidence="8 9">
    <name type="scientific">Nothocercus julius</name>
    <dbReference type="NCBI Taxonomy" id="2585813"/>
    <lineage>
        <taxon>Eukaryota</taxon>
        <taxon>Metazoa</taxon>
        <taxon>Chordata</taxon>
        <taxon>Craniata</taxon>
        <taxon>Vertebrata</taxon>
        <taxon>Euteleostomi</taxon>
        <taxon>Archelosauria</taxon>
        <taxon>Archosauria</taxon>
        <taxon>Dinosauria</taxon>
        <taxon>Saurischia</taxon>
        <taxon>Theropoda</taxon>
        <taxon>Coelurosauria</taxon>
        <taxon>Aves</taxon>
        <taxon>Palaeognathae</taxon>
        <taxon>Tinamiformes</taxon>
        <taxon>Tinamidae</taxon>
        <taxon>Nothocercus</taxon>
    </lineage>
</organism>
<dbReference type="GO" id="GO:0004519">
    <property type="term" value="F:endonuclease activity"/>
    <property type="evidence" value="ECO:0007669"/>
    <property type="project" value="UniProtKB-KW"/>
</dbReference>
<evidence type="ECO:0000256" key="1">
    <source>
        <dbReference type="ARBA" id="ARBA00022679"/>
    </source>
</evidence>
<dbReference type="PANTHER" id="PTHR41694:SF3">
    <property type="entry name" value="RNA-DIRECTED DNA POLYMERASE-RELATED"/>
    <property type="match status" value="1"/>
</dbReference>
<feature type="non-terminal residue" evidence="8">
    <location>
        <position position="1"/>
    </location>
</feature>
<dbReference type="PANTHER" id="PTHR41694">
    <property type="entry name" value="ENDOGENOUS RETROVIRUS GROUP K MEMBER POL PROTEIN"/>
    <property type="match status" value="1"/>
</dbReference>
<keyword evidence="5" id="KW-0378">Hydrolase</keyword>
<sequence length="66" mass="7610">ISYLGTKISPQAVYPQPVKFNQQVKTLHDVQRLVGAIQWLRALIGIPNDLMQPLFEMLKGKHPWEK</sequence>
<proteinExistence type="predicted"/>
<keyword evidence="9" id="KW-1185">Reference proteome</keyword>
<keyword evidence="2" id="KW-0548">Nucleotidyltransferase</keyword>
<feature type="non-terminal residue" evidence="8">
    <location>
        <position position="66"/>
    </location>
</feature>
<reference evidence="8 9" key="1">
    <citation type="submission" date="2019-09" db="EMBL/GenBank/DDBJ databases">
        <title>Bird 10,000 Genomes (B10K) Project - Family phase.</title>
        <authorList>
            <person name="Zhang G."/>
        </authorList>
    </citation>
    <scope>NUCLEOTIDE SEQUENCE [LARGE SCALE GENOMIC DNA]</scope>
    <source>
        <strain evidence="8">B10K-MSB-01</strain>
    </source>
</reference>
<dbReference type="GO" id="GO:0035613">
    <property type="term" value="F:RNA stem-loop binding"/>
    <property type="evidence" value="ECO:0007669"/>
    <property type="project" value="TreeGrafter"/>
</dbReference>
<evidence type="ECO:0000256" key="5">
    <source>
        <dbReference type="ARBA" id="ARBA00022801"/>
    </source>
</evidence>
<evidence type="ECO:0000256" key="3">
    <source>
        <dbReference type="ARBA" id="ARBA00022722"/>
    </source>
</evidence>
<comment type="caution">
    <text evidence="8">The sequence shown here is derived from an EMBL/GenBank/DDBJ whole genome shotgun (WGS) entry which is preliminary data.</text>
</comment>
<dbReference type="InterPro" id="IPR010661">
    <property type="entry name" value="RVT_thumb"/>
</dbReference>
<dbReference type="Proteomes" id="UP000531559">
    <property type="component" value="Unassembled WGS sequence"/>
</dbReference>
<dbReference type="InterPro" id="IPR043128">
    <property type="entry name" value="Rev_trsase/Diguanyl_cyclase"/>
</dbReference>
<dbReference type="GO" id="GO:0003964">
    <property type="term" value="F:RNA-directed DNA polymerase activity"/>
    <property type="evidence" value="ECO:0007669"/>
    <property type="project" value="UniProtKB-KW"/>
</dbReference>
<evidence type="ECO:0000256" key="2">
    <source>
        <dbReference type="ARBA" id="ARBA00022695"/>
    </source>
</evidence>
<dbReference type="OrthoDB" id="6773263at2759"/>
<evidence type="ECO:0000313" key="8">
    <source>
        <dbReference type="EMBL" id="NXA46789.1"/>
    </source>
</evidence>
<keyword evidence="1" id="KW-0808">Transferase</keyword>
<accession>A0A7K7VZH7</accession>
<keyword evidence="6" id="KW-0695">RNA-directed DNA polymerase</keyword>
<feature type="domain" description="Reverse transcriptase thumb" evidence="7">
    <location>
        <begin position="15"/>
        <end position="62"/>
    </location>
</feature>
<dbReference type="EMBL" id="VZSV01000019">
    <property type="protein sequence ID" value="NXA46789.1"/>
    <property type="molecule type" value="Genomic_DNA"/>
</dbReference>
<dbReference type="GO" id="GO:0016787">
    <property type="term" value="F:hydrolase activity"/>
    <property type="evidence" value="ECO:0007669"/>
    <property type="project" value="UniProtKB-KW"/>
</dbReference>
<dbReference type="Pfam" id="PF06817">
    <property type="entry name" value="RVT_thumb"/>
    <property type="match status" value="1"/>
</dbReference>
<protein>
    <submittedName>
        <fullName evidence="8">PO113 protein</fullName>
    </submittedName>
</protein>
<dbReference type="AlphaFoldDB" id="A0A7K7VZH7"/>
<name>A0A7K7VZH7_9AVES</name>
<evidence type="ECO:0000313" key="9">
    <source>
        <dbReference type="Proteomes" id="UP000531559"/>
    </source>
</evidence>
<dbReference type="InterPro" id="IPR043502">
    <property type="entry name" value="DNA/RNA_pol_sf"/>
</dbReference>
<evidence type="ECO:0000256" key="6">
    <source>
        <dbReference type="ARBA" id="ARBA00022918"/>
    </source>
</evidence>
<keyword evidence="3" id="KW-0540">Nuclease</keyword>
<dbReference type="Gene3D" id="3.30.70.270">
    <property type="match status" value="1"/>
</dbReference>
<dbReference type="SUPFAM" id="SSF56672">
    <property type="entry name" value="DNA/RNA polymerases"/>
    <property type="match status" value="1"/>
</dbReference>
<evidence type="ECO:0000259" key="7">
    <source>
        <dbReference type="Pfam" id="PF06817"/>
    </source>
</evidence>